<dbReference type="PANTHER" id="PTHR10209:SF881">
    <property type="entry name" value="FI07970P-RELATED"/>
    <property type="match status" value="1"/>
</dbReference>
<protein>
    <recommendedName>
        <fullName evidence="5">Fe2OG dioxygenase domain-containing protein</fullName>
    </recommendedName>
</protein>
<evidence type="ECO:0000256" key="2">
    <source>
        <dbReference type="ARBA" id="ARBA00022723"/>
    </source>
</evidence>
<dbReference type="AlphaFoldDB" id="A0A381MYL5"/>
<name>A0A381MYL5_9ZZZZ</name>
<evidence type="ECO:0000256" key="3">
    <source>
        <dbReference type="ARBA" id="ARBA00023002"/>
    </source>
</evidence>
<dbReference type="Pfam" id="PF14226">
    <property type="entry name" value="DIOX_N"/>
    <property type="match status" value="1"/>
</dbReference>
<dbReference type="PROSITE" id="PS51471">
    <property type="entry name" value="FE2OG_OXY"/>
    <property type="match status" value="1"/>
</dbReference>
<evidence type="ECO:0000256" key="4">
    <source>
        <dbReference type="ARBA" id="ARBA00023004"/>
    </source>
</evidence>
<gene>
    <name evidence="6" type="ORF">METZ01_LOCUS294</name>
</gene>
<dbReference type="SUPFAM" id="SSF51197">
    <property type="entry name" value="Clavaminate synthase-like"/>
    <property type="match status" value="1"/>
</dbReference>
<dbReference type="PRINTS" id="PR00682">
    <property type="entry name" value="IPNSYNTHASE"/>
</dbReference>
<keyword evidence="2" id="KW-0479">Metal-binding</keyword>
<dbReference type="GO" id="GO:0046872">
    <property type="term" value="F:metal ion binding"/>
    <property type="evidence" value="ECO:0007669"/>
    <property type="project" value="UniProtKB-KW"/>
</dbReference>
<keyword evidence="3" id="KW-0560">Oxidoreductase</keyword>
<dbReference type="InterPro" id="IPR026992">
    <property type="entry name" value="DIOX_N"/>
</dbReference>
<dbReference type="GO" id="GO:0016491">
    <property type="term" value="F:oxidoreductase activity"/>
    <property type="evidence" value="ECO:0007669"/>
    <property type="project" value="UniProtKB-KW"/>
</dbReference>
<evidence type="ECO:0000259" key="5">
    <source>
        <dbReference type="PROSITE" id="PS51471"/>
    </source>
</evidence>
<evidence type="ECO:0000313" key="6">
    <source>
        <dbReference type="EMBL" id="SUZ47440.1"/>
    </source>
</evidence>
<evidence type="ECO:0000256" key="1">
    <source>
        <dbReference type="ARBA" id="ARBA00008056"/>
    </source>
</evidence>
<dbReference type="InterPro" id="IPR005123">
    <property type="entry name" value="Oxoglu/Fe-dep_dioxygenase_dom"/>
</dbReference>
<reference evidence="6" key="1">
    <citation type="submission" date="2018-05" db="EMBL/GenBank/DDBJ databases">
        <authorList>
            <person name="Lanie J.A."/>
            <person name="Ng W.-L."/>
            <person name="Kazmierczak K.M."/>
            <person name="Andrzejewski T.M."/>
            <person name="Davidsen T.M."/>
            <person name="Wayne K.J."/>
            <person name="Tettelin H."/>
            <person name="Glass J.I."/>
            <person name="Rusch D."/>
            <person name="Podicherti R."/>
            <person name="Tsui H.-C.T."/>
            <person name="Winkler M.E."/>
        </authorList>
    </citation>
    <scope>NUCLEOTIDE SEQUENCE</scope>
</reference>
<keyword evidence="4" id="KW-0408">Iron</keyword>
<comment type="similarity">
    <text evidence="1">Belongs to the iron/ascorbate-dependent oxidoreductase family.</text>
</comment>
<dbReference type="InterPro" id="IPR044861">
    <property type="entry name" value="IPNS-like_FE2OG_OXY"/>
</dbReference>
<accession>A0A381MYL5</accession>
<dbReference type="InterPro" id="IPR027443">
    <property type="entry name" value="IPNS-like_sf"/>
</dbReference>
<dbReference type="Gene3D" id="2.60.120.330">
    <property type="entry name" value="B-lactam Antibiotic, Isopenicillin N Synthase, Chain"/>
    <property type="match status" value="1"/>
</dbReference>
<organism evidence="6">
    <name type="scientific">marine metagenome</name>
    <dbReference type="NCBI Taxonomy" id="408172"/>
    <lineage>
        <taxon>unclassified sequences</taxon>
        <taxon>metagenomes</taxon>
        <taxon>ecological metagenomes</taxon>
    </lineage>
</organism>
<feature type="domain" description="Fe2OG dioxygenase" evidence="5">
    <location>
        <begin position="162"/>
        <end position="267"/>
    </location>
</feature>
<sequence>MTIPTISLKKIDNKKEKLAIEIFDACMNVGFFSVKDHEIDISLIESVLHLSKNFFQKPLQKKMNYYIDGGAGQRGYTPFGVETAKNAHHPDQKEFWHHGRSNWDKEYENTMPENLVVHELTGFNESLNELYNQLEKLGYKILSLISLGLELEEDWFKDKINQGNSILRLIHYPKIEKNNMGIRAEEHEDINLVTLLFGTKQKGLEILNNDAKWIPLAVSPETIVCNVGDMLERLTNDKLKSTTHRVINPRGDEAQHSRYSMPFFIHLNPDHIISTIPSCINRENKNKYEESITADNFLHERLKEINLK</sequence>
<proteinExistence type="inferred from homology"/>
<dbReference type="EMBL" id="UINC01000016">
    <property type="protein sequence ID" value="SUZ47440.1"/>
    <property type="molecule type" value="Genomic_DNA"/>
</dbReference>
<dbReference type="PANTHER" id="PTHR10209">
    <property type="entry name" value="OXIDOREDUCTASE, 2OG-FE II OXYGENASE FAMILY PROTEIN"/>
    <property type="match status" value="1"/>
</dbReference>
<dbReference type="Pfam" id="PF03171">
    <property type="entry name" value="2OG-FeII_Oxy"/>
    <property type="match status" value="1"/>
</dbReference>